<keyword evidence="8 10" id="KW-0472">Membrane</keyword>
<dbReference type="PANTHER" id="PTHR47755:SF1">
    <property type="entry name" value="CELL DIVISION PROTEIN FTSX"/>
    <property type="match status" value="1"/>
</dbReference>
<evidence type="ECO:0000256" key="1">
    <source>
        <dbReference type="ARBA" id="ARBA00004651"/>
    </source>
</evidence>
<dbReference type="InterPro" id="IPR004513">
    <property type="entry name" value="FtsX"/>
</dbReference>
<evidence type="ECO:0000259" key="12">
    <source>
        <dbReference type="Pfam" id="PF18075"/>
    </source>
</evidence>
<name>A0A1G1ZZY0_9BACT</name>
<evidence type="ECO:0000256" key="4">
    <source>
        <dbReference type="ARBA" id="ARBA00022475"/>
    </source>
</evidence>
<comment type="subcellular location">
    <subcellularLocation>
        <location evidence="1">Cell membrane</location>
        <topology evidence="1">Multi-pass membrane protein</topology>
    </subcellularLocation>
</comment>
<dbReference type="Pfam" id="PF18075">
    <property type="entry name" value="FtsX_ECD"/>
    <property type="match status" value="1"/>
</dbReference>
<organism evidence="13 14">
    <name type="scientific">Candidatus Harrisonbacteria bacterium RIFOXYD1_FULL_40_9</name>
    <dbReference type="NCBI Taxonomy" id="1798412"/>
    <lineage>
        <taxon>Bacteria</taxon>
        <taxon>Candidatus Harrisoniibacteriota</taxon>
    </lineage>
</organism>
<comment type="caution">
    <text evidence="13">The sequence shown here is derived from an EMBL/GenBank/DDBJ whole genome shotgun (WGS) entry which is preliminary data.</text>
</comment>
<keyword evidence="6 10" id="KW-0812">Transmembrane</keyword>
<evidence type="ECO:0000256" key="2">
    <source>
        <dbReference type="ARBA" id="ARBA00007379"/>
    </source>
</evidence>
<gene>
    <name evidence="13" type="ORF">A2586_02800</name>
</gene>
<evidence type="ECO:0000256" key="10">
    <source>
        <dbReference type="SAM" id="Phobius"/>
    </source>
</evidence>
<keyword evidence="5" id="KW-0132">Cell division</keyword>
<keyword evidence="9" id="KW-0131">Cell cycle</keyword>
<dbReference type="InterPro" id="IPR003838">
    <property type="entry name" value="ABC3_permease_C"/>
</dbReference>
<dbReference type="AlphaFoldDB" id="A0A1G1ZZY0"/>
<evidence type="ECO:0000256" key="7">
    <source>
        <dbReference type="ARBA" id="ARBA00022989"/>
    </source>
</evidence>
<dbReference type="PANTHER" id="PTHR47755">
    <property type="entry name" value="CELL DIVISION PROTEIN FTSX"/>
    <property type="match status" value="1"/>
</dbReference>
<evidence type="ECO:0000256" key="5">
    <source>
        <dbReference type="ARBA" id="ARBA00022618"/>
    </source>
</evidence>
<dbReference type="InterPro" id="IPR040690">
    <property type="entry name" value="FtsX_ECD"/>
</dbReference>
<feature type="transmembrane region" description="Helical" evidence="10">
    <location>
        <begin position="242"/>
        <end position="262"/>
    </location>
</feature>
<dbReference type="Pfam" id="PF02687">
    <property type="entry name" value="FtsX"/>
    <property type="match status" value="1"/>
</dbReference>
<comment type="similarity">
    <text evidence="2">Belongs to the ABC-4 integral membrane protein family. FtsX subfamily.</text>
</comment>
<sequence length="268" mass="30111">MVFSGLIIFNVITDTAMNILKSKIDISVSFKKEVPEDDILRVKRTLEWLSEIKQIDYISQAQALEIFKIRHKDDPTISQALEELGENPLSASLNIKAHNPQKYGAIATYLENESLKQYIEKVSYRQNQIVIDRLATIIDNVNRTGFALSIILALIAGLVAFNTIRIAMYANREEISIMRLVGAANSFIRGPYVMEGIIHGFLAGVLSLILVYPVIIVTSPYIQAFIPELSLKTYFNANFVSFILYHLVFGIALGAFSSLFAIRKYLKG</sequence>
<dbReference type="GO" id="GO:0005886">
    <property type="term" value="C:plasma membrane"/>
    <property type="evidence" value="ECO:0007669"/>
    <property type="project" value="UniProtKB-SubCell"/>
</dbReference>
<feature type="transmembrane region" description="Helical" evidence="10">
    <location>
        <begin position="146"/>
        <end position="170"/>
    </location>
</feature>
<feature type="domain" description="ABC3 transporter permease C-terminal" evidence="11">
    <location>
        <begin position="147"/>
        <end position="267"/>
    </location>
</feature>
<evidence type="ECO:0000256" key="6">
    <source>
        <dbReference type="ARBA" id="ARBA00022692"/>
    </source>
</evidence>
<feature type="domain" description="FtsX extracellular" evidence="12">
    <location>
        <begin position="25"/>
        <end position="112"/>
    </location>
</feature>
<dbReference type="GO" id="GO:0051301">
    <property type="term" value="P:cell division"/>
    <property type="evidence" value="ECO:0007669"/>
    <property type="project" value="UniProtKB-KW"/>
</dbReference>
<evidence type="ECO:0000259" key="11">
    <source>
        <dbReference type="Pfam" id="PF02687"/>
    </source>
</evidence>
<reference evidence="13 14" key="1">
    <citation type="journal article" date="2016" name="Nat. Commun.">
        <title>Thousands of microbial genomes shed light on interconnected biogeochemical processes in an aquifer system.</title>
        <authorList>
            <person name="Anantharaman K."/>
            <person name="Brown C.T."/>
            <person name="Hug L.A."/>
            <person name="Sharon I."/>
            <person name="Castelle C.J."/>
            <person name="Probst A.J."/>
            <person name="Thomas B.C."/>
            <person name="Singh A."/>
            <person name="Wilkins M.J."/>
            <person name="Karaoz U."/>
            <person name="Brodie E.L."/>
            <person name="Williams K.H."/>
            <person name="Hubbard S.S."/>
            <person name="Banfield J.F."/>
        </authorList>
    </citation>
    <scope>NUCLEOTIDE SEQUENCE [LARGE SCALE GENOMIC DNA]</scope>
</reference>
<keyword evidence="4" id="KW-1003">Cell membrane</keyword>
<dbReference type="Proteomes" id="UP000176611">
    <property type="component" value="Unassembled WGS sequence"/>
</dbReference>
<evidence type="ECO:0000256" key="8">
    <source>
        <dbReference type="ARBA" id="ARBA00023136"/>
    </source>
</evidence>
<protein>
    <recommendedName>
        <fullName evidence="3">Cell division protein FtsX</fullName>
    </recommendedName>
</protein>
<dbReference type="Gene3D" id="3.30.70.3040">
    <property type="match status" value="1"/>
</dbReference>
<dbReference type="EMBL" id="MHJO01000014">
    <property type="protein sequence ID" value="OGY69340.1"/>
    <property type="molecule type" value="Genomic_DNA"/>
</dbReference>
<evidence type="ECO:0000313" key="14">
    <source>
        <dbReference type="Proteomes" id="UP000176611"/>
    </source>
</evidence>
<accession>A0A1G1ZZY0</accession>
<feature type="transmembrane region" description="Helical" evidence="10">
    <location>
        <begin position="197"/>
        <end position="222"/>
    </location>
</feature>
<evidence type="ECO:0000256" key="9">
    <source>
        <dbReference type="ARBA" id="ARBA00023306"/>
    </source>
</evidence>
<evidence type="ECO:0000313" key="13">
    <source>
        <dbReference type="EMBL" id="OGY69340.1"/>
    </source>
</evidence>
<keyword evidence="7 10" id="KW-1133">Transmembrane helix</keyword>
<evidence type="ECO:0000256" key="3">
    <source>
        <dbReference type="ARBA" id="ARBA00021907"/>
    </source>
</evidence>
<proteinExistence type="inferred from homology"/>
<dbReference type="PIRSF" id="PIRSF003097">
    <property type="entry name" value="FtsX"/>
    <property type="match status" value="1"/>
</dbReference>